<evidence type="ECO:0000256" key="7">
    <source>
        <dbReference type="ARBA" id="ARBA00022840"/>
    </source>
</evidence>
<dbReference type="GO" id="GO:0009432">
    <property type="term" value="P:SOS response"/>
    <property type="evidence" value="ECO:0007669"/>
    <property type="project" value="UniProtKB-UniRule"/>
</dbReference>
<dbReference type="PANTHER" id="PTHR32182">
    <property type="entry name" value="DNA REPLICATION AND REPAIR PROTEIN RECF"/>
    <property type="match status" value="1"/>
</dbReference>
<keyword evidence="9" id="KW-0234">DNA repair</keyword>
<dbReference type="PANTHER" id="PTHR32182:SF0">
    <property type="entry name" value="DNA REPLICATION AND REPAIR PROTEIN RECF"/>
    <property type="match status" value="1"/>
</dbReference>
<dbReference type="InterPro" id="IPR027417">
    <property type="entry name" value="P-loop_NTPase"/>
</dbReference>
<dbReference type="GO" id="GO:0005524">
    <property type="term" value="F:ATP binding"/>
    <property type="evidence" value="ECO:0007669"/>
    <property type="project" value="UniProtKB-UniRule"/>
</dbReference>
<keyword evidence="4 9" id="KW-0963">Cytoplasm</keyword>
<feature type="binding site" evidence="9">
    <location>
        <begin position="30"/>
        <end position="37"/>
    </location>
    <ligand>
        <name>ATP</name>
        <dbReference type="ChEBI" id="CHEBI:30616"/>
    </ligand>
</feature>
<keyword evidence="9" id="KW-0742">SOS response</keyword>
<dbReference type="GO" id="GO:0006260">
    <property type="term" value="P:DNA replication"/>
    <property type="evidence" value="ECO:0007669"/>
    <property type="project" value="UniProtKB-UniRule"/>
</dbReference>
<comment type="similarity">
    <text evidence="2 9">Belongs to the RecF family.</text>
</comment>
<dbReference type="AlphaFoldDB" id="A0A432W1R9"/>
<proteinExistence type="inferred from homology"/>
<evidence type="ECO:0000256" key="5">
    <source>
        <dbReference type="ARBA" id="ARBA00022705"/>
    </source>
</evidence>
<feature type="domain" description="RecF/RecN/SMC N-terminal" evidence="10">
    <location>
        <begin position="3"/>
        <end position="361"/>
    </location>
</feature>
<dbReference type="NCBIfam" id="TIGR00611">
    <property type="entry name" value="recf"/>
    <property type="match status" value="1"/>
</dbReference>
<dbReference type="EMBL" id="PIPJ01000001">
    <property type="protein sequence ID" value="RUO23138.1"/>
    <property type="molecule type" value="Genomic_DNA"/>
</dbReference>
<organism evidence="11 12">
    <name type="scientific">Aliidiomarina iranensis</name>
    <dbReference type="NCBI Taxonomy" id="1434071"/>
    <lineage>
        <taxon>Bacteria</taxon>
        <taxon>Pseudomonadati</taxon>
        <taxon>Pseudomonadota</taxon>
        <taxon>Gammaproteobacteria</taxon>
        <taxon>Alteromonadales</taxon>
        <taxon>Idiomarinaceae</taxon>
        <taxon>Aliidiomarina</taxon>
    </lineage>
</organism>
<keyword evidence="7 9" id="KW-0067">ATP-binding</keyword>
<dbReference type="Gene3D" id="3.40.50.300">
    <property type="entry name" value="P-loop containing nucleotide triphosphate hydrolases"/>
    <property type="match status" value="1"/>
</dbReference>
<dbReference type="Proteomes" id="UP000288395">
    <property type="component" value="Unassembled WGS sequence"/>
</dbReference>
<dbReference type="RefSeq" id="WP_126764679.1">
    <property type="nucleotide sequence ID" value="NZ_PIPJ01000001.1"/>
</dbReference>
<name>A0A432W1R9_9GAMM</name>
<gene>
    <name evidence="9" type="primary">recF</name>
    <name evidence="11" type="ORF">CWE08_00340</name>
</gene>
<evidence type="ECO:0000256" key="1">
    <source>
        <dbReference type="ARBA" id="ARBA00004496"/>
    </source>
</evidence>
<dbReference type="PROSITE" id="PS00617">
    <property type="entry name" value="RECF_1"/>
    <property type="match status" value="1"/>
</dbReference>
<dbReference type="SUPFAM" id="SSF52540">
    <property type="entry name" value="P-loop containing nucleoside triphosphate hydrolases"/>
    <property type="match status" value="1"/>
</dbReference>
<accession>A0A432W1R9</accession>
<evidence type="ECO:0000256" key="6">
    <source>
        <dbReference type="ARBA" id="ARBA00022741"/>
    </source>
</evidence>
<sequence length="364" mass="41413">MQLTQLAISHFRNLETVKLEPAAGINIIGGENGSGKTSILEAIYSLGFGRSFRTHQSRQVVQDDKDAFTLFARVQSSSAVDEEALKVGFRRQRNGDTEIRINGENERKFSALAKLMPVQLITPEGVSLVTEGPKLRRQFMDWGLFHVEQSYYSNWLTFSRLLKQRNALLKQRVYDSQGGSLWDQQLAAAGEAVTNARRSYLDGLNSQLNRYCQTFLPQYEFEFKLQQGWFESVELLEALRDKLELDKRQGFTSVGPNKAEWQIRADGIDARERLSRGQLKLLVAALRLVQSADYYSHRGEPCVILVDDLPAELDSENQQKFCEALVQSGSQVFVTAIHQEELKSRFQNTEARLFHVEQGTIKND</sequence>
<comment type="function">
    <text evidence="9">The RecF protein is involved in DNA metabolism; it is required for DNA replication and normal SOS inducibility. RecF binds preferentially to single-stranded, linear DNA. It also seems to bind ATP.</text>
</comment>
<dbReference type="InterPro" id="IPR001238">
    <property type="entry name" value="DNA-binding_RecF"/>
</dbReference>
<evidence type="ECO:0000256" key="4">
    <source>
        <dbReference type="ARBA" id="ARBA00022490"/>
    </source>
</evidence>
<dbReference type="GO" id="GO:0003697">
    <property type="term" value="F:single-stranded DNA binding"/>
    <property type="evidence" value="ECO:0007669"/>
    <property type="project" value="UniProtKB-UniRule"/>
</dbReference>
<dbReference type="InterPro" id="IPR042174">
    <property type="entry name" value="RecF_2"/>
</dbReference>
<dbReference type="Gene3D" id="1.20.1050.90">
    <property type="entry name" value="RecF/RecN/SMC, N-terminal domain"/>
    <property type="match status" value="1"/>
</dbReference>
<dbReference type="GO" id="GO:0005737">
    <property type="term" value="C:cytoplasm"/>
    <property type="evidence" value="ECO:0007669"/>
    <property type="project" value="UniProtKB-SubCell"/>
</dbReference>
<keyword evidence="12" id="KW-1185">Reference proteome</keyword>
<evidence type="ECO:0000256" key="9">
    <source>
        <dbReference type="HAMAP-Rule" id="MF_00365"/>
    </source>
</evidence>
<dbReference type="InterPro" id="IPR003395">
    <property type="entry name" value="RecF/RecN/SMC_N"/>
</dbReference>
<comment type="caution">
    <text evidence="11">The sequence shown here is derived from an EMBL/GenBank/DDBJ whole genome shotgun (WGS) entry which is preliminary data.</text>
</comment>
<dbReference type="OrthoDB" id="9803889at2"/>
<keyword evidence="6 9" id="KW-0547">Nucleotide-binding</keyword>
<dbReference type="Pfam" id="PF02463">
    <property type="entry name" value="SMC_N"/>
    <property type="match status" value="1"/>
</dbReference>
<protein>
    <recommendedName>
        <fullName evidence="3 9">DNA replication and repair protein RecF</fullName>
    </recommendedName>
</protein>
<dbReference type="GO" id="GO:0006302">
    <property type="term" value="P:double-strand break repair"/>
    <property type="evidence" value="ECO:0007669"/>
    <property type="project" value="TreeGrafter"/>
</dbReference>
<dbReference type="HAMAP" id="MF_00365">
    <property type="entry name" value="RecF"/>
    <property type="match status" value="1"/>
</dbReference>
<comment type="subcellular location">
    <subcellularLocation>
        <location evidence="1 9">Cytoplasm</location>
    </subcellularLocation>
</comment>
<evidence type="ECO:0000259" key="10">
    <source>
        <dbReference type="Pfam" id="PF02463"/>
    </source>
</evidence>
<evidence type="ECO:0000256" key="2">
    <source>
        <dbReference type="ARBA" id="ARBA00008016"/>
    </source>
</evidence>
<evidence type="ECO:0000256" key="8">
    <source>
        <dbReference type="ARBA" id="ARBA00023125"/>
    </source>
</evidence>
<evidence type="ECO:0000313" key="11">
    <source>
        <dbReference type="EMBL" id="RUO23138.1"/>
    </source>
</evidence>
<keyword evidence="8 9" id="KW-0238">DNA-binding</keyword>
<dbReference type="InterPro" id="IPR018078">
    <property type="entry name" value="DNA-binding_RecF_CS"/>
</dbReference>
<keyword evidence="5 9" id="KW-0235">DNA replication</keyword>
<keyword evidence="9" id="KW-0227">DNA damage</keyword>
<evidence type="ECO:0000313" key="12">
    <source>
        <dbReference type="Proteomes" id="UP000288395"/>
    </source>
</evidence>
<evidence type="ECO:0000256" key="3">
    <source>
        <dbReference type="ARBA" id="ARBA00020170"/>
    </source>
</evidence>
<reference evidence="12" key="1">
    <citation type="journal article" date="2018" name="Front. Microbiol.">
        <title>Genome-Based Analysis Reveals the Taxonomy and Diversity of the Family Idiomarinaceae.</title>
        <authorList>
            <person name="Liu Y."/>
            <person name="Lai Q."/>
            <person name="Shao Z."/>
        </authorList>
    </citation>
    <scope>NUCLEOTIDE SEQUENCE [LARGE SCALE GENOMIC DNA]</scope>
    <source>
        <strain evidence="12">GBPy7</strain>
    </source>
</reference>
<dbReference type="GO" id="GO:0000731">
    <property type="term" value="P:DNA synthesis involved in DNA repair"/>
    <property type="evidence" value="ECO:0007669"/>
    <property type="project" value="TreeGrafter"/>
</dbReference>